<sequence>MEVALRNLDLVLSEATPAHLEALPDHLASELEQHYCAWLQRPSTTPTHSMATMASAHLLQQPCTPSQPGSQSTTPSMGASPLTGSSPVLGSSLLERYFAASAPGAASSRGGAGSISGTHARALRLLPGRRPTR</sequence>
<reference evidence="2" key="1">
    <citation type="submission" date="2017-08" db="EMBL/GenBank/DDBJ databases">
        <authorList>
            <person name="Polle J.E."/>
            <person name="Barry K."/>
            <person name="Cushman J."/>
            <person name="Schmutz J."/>
            <person name="Tran D."/>
            <person name="Hathwaick L.T."/>
            <person name="Yim W.C."/>
            <person name="Jenkins J."/>
            <person name="Mckie-Krisberg Z.M."/>
            <person name="Prochnik S."/>
            <person name="Lindquist E."/>
            <person name="Dockter R.B."/>
            <person name="Adam C."/>
            <person name="Molina H."/>
            <person name="Bunkerborg J."/>
            <person name="Jin E."/>
            <person name="Buchheim M."/>
            <person name="Magnuson J."/>
        </authorList>
    </citation>
    <scope>NUCLEOTIDE SEQUENCE</scope>
    <source>
        <strain evidence="2">CCAP 19/18</strain>
    </source>
</reference>
<feature type="non-terminal residue" evidence="2">
    <location>
        <position position="133"/>
    </location>
</feature>
<feature type="compositionally biased region" description="Low complexity" evidence="1">
    <location>
        <begin position="123"/>
        <end position="133"/>
    </location>
</feature>
<dbReference type="EMBL" id="MU069446">
    <property type="protein sequence ID" value="KAF5843257.1"/>
    <property type="molecule type" value="Genomic_DNA"/>
</dbReference>
<feature type="compositionally biased region" description="Low complexity" evidence="1">
    <location>
        <begin position="61"/>
        <end position="76"/>
    </location>
</feature>
<dbReference type="Proteomes" id="UP000815325">
    <property type="component" value="Unassembled WGS sequence"/>
</dbReference>
<gene>
    <name evidence="2" type="ORF">DUNSADRAFT_933</name>
</gene>
<feature type="region of interest" description="Disordered" evidence="1">
    <location>
        <begin position="61"/>
        <end position="87"/>
    </location>
</feature>
<evidence type="ECO:0000313" key="2">
    <source>
        <dbReference type="EMBL" id="KAF5843257.1"/>
    </source>
</evidence>
<comment type="caution">
    <text evidence="2">The sequence shown here is derived from an EMBL/GenBank/DDBJ whole genome shotgun (WGS) entry which is preliminary data.</text>
</comment>
<protein>
    <submittedName>
        <fullName evidence="2">Uncharacterized protein</fullName>
    </submittedName>
</protein>
<accession>A0ABQ7H8S6</accession>
<name>A0ABQ7H8S6_DUNSA</name>
<evidence type="ECO:0000256" key="1">
    <source>
        <dbReference type="SAM" id="MobiDB-lite"/>
    </source>
</evidence>
<proteinExistence type="predicted"/>
<evidence type="ECO:0000313" key="3">
    <source>
        <dbReference type="Proteomes" id="UP000815325"/>
    </source>
</evidence>
<feature type="region of interest" description="Disordered" evidence="1">
    <location>
        <begin position="104"/>
        <end position="133"/>
    </location>
</feature>
<organism evidence="2 3">
    <name type="scientific">Dunaliella salina</name>
    <name type="common">Green alga</name>
    <name type="synonym">Protococcus salinus</name>
    <dbReference type="NCBI Taxonomy" id="3046"/>
    <lineage>
        <taxon>Eukaryota</taxon>
        <taxon>Viridiplantae</taxon>
        <taxon>Chlorophyta</taxon>
        <taxon>core chlorophytes</taxon>
        <taxon>Chlorophyceae</taxon>
        <taxon>CS clade</taxon>
        <taxon>Chlamydomonadales</taxon>
        <taxon>Dunaliellaceae</taxon>
        <taxon>Dunaliella</taxon>
    </lineage>
</organism>
<keyword evidence="3" id="KW-1185">Reference proteome</keyword>